<feature type="chain" id="PRO_5016357162" description="Secreted protein" evidence="1">
    <location>
        <begin position="27"/>
        <end position="86"/>
    </location>
</feature>
<dbReference type="EMBL" id="NCVQ01000001">
    <property type="protein sequence ID" value="PWZ54594.1"/>
    <property type="molecule type" value="Genomic_DNA"/>
</dbReference>
<reference evidence="2" key="1">
    <citation type="journal article" date="2018" name="Nat. Genet.">
        <title>Extensive intraspecific gene order and gene structural variations between Mo17 and other maize genomes.</title>
        <authorList>
            <person name="Sun S."/>
            <person name="Zhou Y."/>
            <person name="Chen J."/>
            <person name="Shi J."/>
            <person name="Zhao H."/>
            <person name="Zhao H."/>
            <person name="Song W."/>
            <person name="Zhang M."/>
            <person name="Cui Y."/>
            <person name="Dong X."/>
            <person name="Liu H."/>
            <person name="Ma X."/>
            <person name="Jiao Y."/>
            <person name="Wang B."/>
            <person name="Wei X."/>
            <person name="Stein J.C."/>
            <person name="Glaubitz J.C."/>
            <person name="Lu F."/>
            <person name="Yu G."/>
            <person name="Liang C."/>
            <person name="Fengler K."/>
            <person name="Li B."/>
            <person name="Rafalski A."/>
            <person name="Schnable P.S."/>
            <person name="Ware D.H."/>
            <person name="Buckler E.S."/>
            <person name="Lai J."/>
        </authorList>
    </citation>
    <scope>NUCLEOTIDE SEQUENCE [LARGE SCALE GENOMIC DNA]</scope>
    <source>
        <tissue evidence="2">Seedling</tissue>
    </source>
</reference>
<dbReference type="Proteomes" id="UP000251960">
    <property type="component" value="Chromosome 1"/>
</dbReference>
<dbReference type="AlphaFoldDB" id="A0A317YA29"/>
<proteinExistence type="predicted"/>
<name>A0A317YA29_MAIZE</name>
<feature type="signal peptide" evidence="1">
    <location>
        <begin position="1"/>
        <end position="26"/>
    </location>
</feature>
<sequence length="86" mass="9312">MAALLLSPCSPLLFLPSVAPPWCVHAAARPSLVLRLVFGPRYSLCSTTGRRSVGLAAHRSVGGDKSLVVMWRRLQCGAHRVFDVMP</sequence>
<protein>
    <recommendedName>
        <fullName evidence="3">Secreted protein</fullName>
    </recommendedName>
</protein>
<accession>A0A317YA29</accession>
<evidence type="ECO:0000256" key="1">
    <source>
        <dbReference type="SAM" id="SignalP"/>
    </source>
</evidence>
<keyword evidence="1" id="KW-0732">Signal</keyword>
<evidence type="ECO:0000313" key="2">
    <source>
        <dbReference type="EMBL" id="PWZ54594.1"/>
    </source>
</evidence>
<gene>
    <name evidence="2" type="ORF">Zm00014a_044581</name>
</gene>
<comment type="caution">
    <text evidence="2">The sequence shown here is derived from an EMBL/GenBank/DDBJ whole genome shotgun (WGS) entry which is preliminary data.</text>
</comment>
<organism evidence="2">
    <name type="scientific">Zea mays</name>
    <name type="common">Maize</name>
    <dbReference type="NCBI Taxonomy" id="4577"/>
    <lineage>
        <taxon>Eukaryota</taxon>
        <taxon>Viridiplantae</taxon>
        <taxon>Streptophyta</taxon>
        <taxon>Embryophyta</taxon>
        <taxon>Tracheophyta</taxon>
        <taxon>Spermatophyta</taxon>
        <taxon>Magnoliopsida</taxon>
        <taxon>Liliopsida</taxon>
        <taxon>Poales</taxon>
        <taxon>Poaceae</taxon>
        <taxon>PACMAD clade</taxon>
        <taxon>Panicoideae</taxon>
        <taxon>Andropogonodae</taxon>
        <taxon>Andropogoneae</taxon>
        <taxon>Tripsacinae</taxon>
        <taxon>Zea</taxon>
    </lineage>
</organism>
<evidence type="ECO:0008006" key="3">
    <source>
        <dbReference type="Google" id="ProtNLM"/>
    </source>
</evidence>